<sequence length="156" mass="18649">MSFLKRLFGNPKVKEEVWEPVDYKKKLNDTMDADEDPQWIRDILMKYIEHEEKHRTNEEMVMLLVNWLEAENLPEAFLDEEFLIRVYNQDSKFITDFFQLQCSVIFNGSPTREMVKEYYGERVASMANEAVKAYLGLLCYMHNVLAHSEIRKNTKR</sequence>
<dbReference type="RefSeq" id="WP_088074515.1">
    <property type="nucleotide sequence ID" value="NZ_JAHQCR010000075.1"/>
</dbReference>
<reference evidence="1 2" key="1">
    <citation type="submission" date="2021-06" db="EMBL/GenBank/DDBJ databases">
        <title>Bacillus sp. RD4P76, an endophyte from a halophyte.</title>
        <authorList>
            <person name="Sun J.-Q."/>
        </authorList>
    </citation>
    <scope>NUCLEOTIDE SEQUENCE [LARGE SCALE GENOMIC DNA]</scope>
    <source>
        <strain evidence="1 2">JCM 17098</strain>
    </source>
</reference>
<accession>A0ABS6JXP5</accession>
<keyword evidence="2" id="KW-1185">Reference proteome</keyword>
<organism evidence="1 2">
    <name type="scientific">Evansella alkalicola</name>
    <dbReference type="NCBI Taxonomy" id="745819"/>
    <lineage>
        <taxon>Bacteria</taxon>
        <taxon>Bacillati</taxon>
        <taxon>Bacillota</taxon>
        <taxon>Bacilli</taxon>
        <taxon>Bacillales</taxon>
        <taxon>Bacillaceae</taxon>
        <taxon>Evansella</taxon>
    </lineage>
</organism>
<evidence type="ECO:0000313" key="2">
    <source>
        <dbReference type="Proteomes" id="UP000790580"/>
    </source>
</evidence>
<evidence type="ECO:0000313" key="1">
    <source>
        <dbReference type="EMBL" id="MBU9723358.1"/>
    </source>
</evidence>
<dbReference type="Proteomes" id="UP000790580">
    <property type="component" value="Unassembled WGS sequence"/>
</dbReference>
<protein>
    <submittedName>
        <fullName evidence="1">Uncharacterized protein</fullName>
    </submittedName>
</protein>
<gene>
    <name evidence="1" type="ORF">KS407_18225</name>
</gene>
<name>A0ABS6JXP5_9BACI</name>
<dbReference type="EMBL" id="JAHQCR010000075">
    <property type="protein sequence ID" value="MBU9723358.1"/>
    <property type="molecule type" value="Genomic_DNA"/>
</dbReference>
<proteinExistence type="predicted"/>
<comment type="caution">
    <text evidence="1">The sequence shown here is derived from an EMBL/GenBank/DDBJ whole genome shotgun (WGS) entry which is preliminary data.</text>
</comment>